<dbReference type="InterPro" id="IPR007890">
    <property type="entry name" value="CHASE2"/>
</dbReference>
<dbReference type="InterPro" id="IPR001054">
    <property type="entry name" value="A/G_cyclase"/>
</dbReference>
<dbReference type="GO" id="GO:0035556">
    <property type="term" value="P:intracellular signal transduction"/>
    <property type="evidence" value="ECO:0007669"/>
    <property type="project" value="InterPro"/>
</dbReference>
<protein>
    <submittedName>
        <fullName evidence="3">Adenylate cyclase</fullName>
        <ecNumber evidence="3">4.6.1.1</ecNumber>
    </submittedName>
</protein>
<dbReference type="PANTHER" id="PTHR43081:SF1">
    <property type="entry name" value="ADENYLATE CYCLASE, TERMINAL-DIFFERENTIATION SPECIFIC"/>
    <property type="match status" value="1"/>
</dbReference>
<feature type="transmembrane region" description="Helical" evidence="1">
    <location>
        <begin position="383"/>
        <end position="401"/>
    </location>
</feature>
<accession>A0A7W9FKX0</accession>
<keyword evidence="4" id="KW-1185">Reference proteome</keyword>
<dbReference type="EMBL" id="JACHOO010000002">
    <property type="protein sequence ID" value="MBB5751768.1"/>
    <property type="molecule type" value="Genomic_DNA"/>
</dbReference>
<gene>
    <name evidence="3" type="ORF">GGQ63_000820</name>
</gene>
<dbReference type="AlphaFoldDB" id="A0A7W9FKX0"/>
<evidence type="ECO:0000256" key="1">
    <source>
        <dbReference type="SAM" id="Phobius"/>
    </source>
</evidence>
<keyword evidence="3" id="KW-0456">Lyase</keyword>
<feature type="transmembrane region" description="Helical" evidence="1">
    <location>
        <begin position="356"/>
        <end position="376"/>
    </location>
</feature>
<dbReference type="SMART" id="SM01080">
    <property type="entry name" value="CHASE2"/>
    <property type="match status" value="1"/>
</dbReference>
<evidence type="ECO:0000313" key="4">
    <source>
        <dbReference type="Proteomes" id="UP000523821"/>
    </source>
</evidence>
<dbReference type="SMART" id="SM00044">
    <property type="entry name" value="CYCc"/>
    <property type="match status" value="1"/>
</dbReference>
<sequence>MRLRPATVQLLVAALFLAGAVAVRVGDGFAVQALRLLGFDLYQRVLPAEPLPDSPITVVDIDEESLKAVGQWPWSRTIVGDLTRKLAEAGAAAIVFDVLFSEPDQTSPEEIVKRLPPVDASRIAAALAPGPTHDEAFAATLATTPAVVSLSLSTAPSPPPALPAGFAVAGDDPKPFIPDYGGVVANVPAIDAAAQGIGALNWIPDRDQIVRRVPLVFRIGDTFVPSLAAEALRVAQGARSYLLKASNASGEEAFGRSTGLNHIRIGDFIIPTDADGAIWLRYRPSDPQRFVSAKDVLAGTAPPARLAGAIVLVGTSAAGLLDLRATPIDAAVPGVEIHAQVLEHILAGRSLTRPDWATGFELAVIVVLGLGLAALLPRLSAGPAAAVGGLAIGGLIAGGFAAFDRLGLLFDPLYPALALLLLVAGVTLDTYRRAERARAELRHAFTHYVAPAVVDEIVLHPDRLELGGEVRELTLLFCDVRSFTTLSEGMSAQELTRFINGLMTPLSEIVLEHRGTIDKYMGDGLMAFWNAPLDDADHPAHAATAAAAMLAAMEGLNARWQDEAHQAGRTMQRVAIGIGVNTGPCCVGNLGSTRRFNYSAIGDEVNVASRFEGLTKAYGVGAILGEQTAAAARLPTIEIDSVRVRGRSRPTRIFTLLPEDTPSALPAAQAEFLEAYRAGDFPAATERLDRAARLAPTGLVPYYEKMARRLARLAELSKPEDWDGTIDAATL</sequence>
<dbReference type="PROSITE" id="PS50125">
    <property type="entry name" value="GUANYLATE_CYCLASE_2"/>
    <property type="match status" value="1"/>
</dbReference>
<feature type="transmembrane region" description="Helical" evidence="1">
    <location>
        <begin position="413"/>
        <end position="431"/>
    </location>
</feature>
<dbReference type="PANTHER" id="PTHR43081">
    <property type="entry name" value="ADENYLATE CYCLASE, TERMINAL-DIFFERENTIATION SPECIFIC-RELATED"/>
    <property type="match status" value="1"/>
</dbReference>
<dbReference type="RefSeq" id="WP_183852845.1">
    <property type="nucleotide sequence ID" value="NZ_JACHOO010000002.1"/>
</dbReference>
<feature type="domain" description="Guanylate cyclase" evidence="2">
    <location>
        <begin position="474"/>
        <end position="612"/>
    </location>
</feature>
<proteinExistence type="predicted"/>
<dbReference type="Pfam" id="PF00211">
    <property type="entry name" value="Guanylate_cyc"/>
    <property type="match status" value="1"/>
</dbReference>
<evidence type="ECO:0000313" key="3">
    <source>
        <dbReference type="EMBL" id="MBB5751768.1"/>
    </source>
</evidence>
<organism evidence="3 4">
    <name type="scientific">Prosthecomicrobium pneumaticum</name>
    <dbReference type="NCBI Taxonomy" id="81895"/>
    <lineage>
        <taxon>Bacteria</taxon>
        <taxon>Pseudomonadati</taxon>
        <taxon>Pseudomonadota</taxon>
        <taxon>Alphaproteobacteria</taxon>
        <taxon>Hyphomicrobiales</taxon>
        <taxon>Kaistiaceae</taxon>
        <taxon>Prosthecomicrobium</taxon>
    </lineage>
</organism>
<keyword evidence="1" id="KW-1133">Transmembrane helix</keyword>
<dbReference type="CDD" id="cd07302">
    <property type="entry name" value="CHD"/>
    <property type="match status" value="1"/>
</dbReference>
<comment type="caution">
    <text evidence="3">The sequence shown here is derived from an EMBL/GenBank/DDBJ whole genome shotgun (WGS) entry which is preliminary data.</text>
</comment>
<dbReference type="Proteomes" id="UP000523821">
    <property type="component" value="Unassembled WGS sequence"/>
</dbReference>
<dbReference type="InterPro" id="IPR050697">
    <property type="entry name" value="Adenylyl/Guanylyl_Cyclase_3/4"/>
</dbReference>
<dbReference type="Gene3D" id="3.30.70.1230">
    <property type="entry name" value="Nucleotide cyclase"/>
    <property type="match status" value="1"/>
</dbReference>
<reference evidence="3 4" key="1">
    <citation type="submission" date="2020-08" db="EMBL/GenBank/DDBJ databases">
        <title>Genomic Encyclopedia of Type Strains, Phase IV (KMG-IV): sequencing the most valuable type-strain genomes for metagenomic binning, comparative biology and taxonomic classification.</title>
        <authorList>
            <person name="Goeker M."/>
        </authorList>
    </citation>
    <scope>NUCLEOTIDE SEQUENCE [LARGE SCALE GENOMIC DNA]</scope>
    <source>
        <strain evidence="3 4">DSM 16268</strain>
    </source>
</reference>
<dbReference type="GO" id="GO:0009190">
    <property type="term" value="P:cyclic nucleotide biosynthetic process"/>
    <property type="evidence" value="ECO:0007669"/>
    <property type="project" value="InterPro"/>
</dbReference>
<name>A0A7W9FKX0_9HYPH</name>
<dbReference type="InterPro" id="IPR029787">
    <property type="entry name" value="Nucleotide_cyclase"/>
</dbReference>
<keyword evidence="1" id="KW-0812">Transmembrane</keyword>
<keyword evidence="1" id="KW-0472">Membrane</keyword>
<dbReference type="GO" id="GO:0004016">
    <property type="term" value="F:adenylate cyclase activity"/>
    <property type="evidence" value="ECO:0007669"/>
    <property type="project" value="UniProtKB-EC"/>
</dbReference>
<dbReference type="SUPFAM" id="SSF55073">
    <property type="entry name" value="Nucleotide cyclase"/>
    <property type="match status" value="1"/>
</dbReference>
<dbReference type="EC" id="4.6.1.1" evidence="3"/>
<evidence type="ECO:0000259" key="2">
    <source>
        <dbReference type="PROSITE" id="PS50125"/>
    </source>
</evidence>
<dbReference type="Pfam" id="PF05226">
    <property type="entry name" value="CHASE2"/>
    <property type="match status" value="1"/>
</dbReference>